<feature type="transmembrane region" description="Helical" evidence="1">
    <location>
        <begin position="68"/>
        <end position="86"/>
    </location>
</feature>
<dbReference type="AlphaFoldDB" id="A0A143DDP9"/>
<dbReference type="STRING" id="1549855.AY555_05170"/>
<accession>A0A143DDP9</accession>
<feature type="transmembrane region" description="Helical" evidence="1">
    <location>
        <begin position="35"/>
        <end position="56"/>
    </location>
</feature>
<feature type="transmembrane region" description="Helical" evidence="1">
    <location>
        <begin position="106"/>
        <end position="130"/>
    </location>
</feature>
<keyword evidence="3" id="KW-1185">Reference proteome</keyword>
<keyword evidence="1" id="KW-0472">Membrane</keyword>
<evidence type="ECO:0000313" key="3">
    <source>
        <dbReference type="Proteomes" id="UP000076066"/>
    </source>
</evidence>
<reference evidence="2 3" key="1">
    <citation type="submission" date="2016-02" db="EMBL/GenBank/DDBJ databases">
        <title>Complete Genome of H5569, the type strain of the newly described species Haematospirillium jordaniae.</title>
        <authorList>
            <person name="Nicholson A.C."/>
            <person name="Humrighouse B.W."/>
            <person name="Loparov V."/>
            <person name="McQuiston J.R."/>
        </authorList>
    </citation>
    <scope>NUCLEOTIDE SEQUENCE [LARGE SCALE GENOMIC DNA]</scope>
    <source>
        <strain evidence="2 3">H5569</strain>
    </source>
</reference>
<evidence type="ECO:0000313" key="2">
    <source>
        <dbReference type="EMBL" id="AMW34670.1"/>
    </source>
</evidence>
<dbReference type="KEGG" id="hjo:AY555_05170"/>
<proteinExistence type="predicted"/>
<dbReference type="OrthoDB" id="8443450at2"/>
<dbReference type="EMBL" id="CP014525">
    <property type="protein sequence ID" value="AMW34670.1"/>
    <property type="molecule type" value="Genomic_DNA"/>
</dbReference>
<dbReference type="GeneID" id="53316542"/>
<organism evidence="2 3">
    <name type="scientific">Haematospirillum jordaniae</name>
    <dbReference type="NCBI Taxonomy" id="1549855"/>
    <lineage>
        <taxon>Bacteria</taxon>
        <taxon>Pseudomonadati</taxon>
        <taxon>Pseudomonadota</taxon>
        <taxon>Alphaproteobacteria</taxon>
        <taxon>Rhodospirillales</taxon>
        <taxon>Novispirillaceae</taxon>
        <taxon>Haematospirillum</taxon>
    </lineage>
</organism>
<gene>
    <name evidence="2" type="ORF">AY555_05170</name>
</gene>
<keyword evidence="1" id="KW-0812">Transmembrane</keyword>
<protein>
    <recommendedName>
        <fullName evidence="4">Yip1 domain-containing protein</fullName>
    </recommendedName>
</protein>
<feature type="transmembrane region" description="Helical" evidence="1">
    <location>
        <begin position="161"/>
        <end position="182"/>
    </location>
</feature>
<dbReference type="RefSeq" id="WP_066134302.1">
    <property type="nucleotide sequence ID" value="NZ_CP014525.1"/>
</dbReference>
<evidence type="ECO:0008006" key="4">
    <source>
        <dbReference type="Google" id="ProtNLM"/>
    </source>
</evidence>
<sequence length="192" mass="21177">MKQETDLYRGMVLVRSILRMDPRCPDYVDGSPQGFWASLRLGAMVFPVYLIQMLAGQTQDPAATNSEPVFWLAFQALLYALGWLVFPVIMDPVTRILGCHDRWQRYIIGFNWLHLPLAAVLLPIVLLSTVGGTPMQALALPVLMAAVAFMGYHGFVARQMLGVDTITAVGLVILELLVSLMVNNGIPTALGY</sequence>
<evidence type="ECO:0000256" key="1">
    <source>
        <dbReference type="SAM" id="Phobius"/>
    </source>
</evidence>
<dbReference type="Proteomes" id="UP000076066">
    <property type="component" value="Chromosome"/>
</dbReference>
<feature type="transmembrane region" description="Helical" evidence="1">
    <location>
        <begin position="137"/>
        <end position="155"/>
    </location>
</feature>
<keyword evidence="1" id="KW-1133">Transmembrane helix</keyword>
<name>A0A143DDP9_9PROT</name>